<dbReference type="PANTHER" id="PTHR11685">
    <property type="entry name" value="RBR FAMILY RING FINGER AND IBR DOMAIN-CONTAINING"/>
    <property type="match status" value="1"/>
</dbReference>
<evidence type="ECO:0000256" key="6">
    <source>
        <dbReference type="ARBA" id="ARBA00022771"/>
    </source>
</evidence>
<evidence type="ECO:0000313" key="12">
    <source>
        <dbReference type="Proteomes" id="UP000076738"/>
    </source>
</evidence>
<keyword evidence="3" id="KW-0808">Transferase</keyword>
<evidence type="ECO:0000256" key="5">
    <source>
        <dbReference type="ARBA" id="ARBA00022737"/>
    </source>
</evidence>
<keyword evidence="8" id="KW-0862">Zinc</keyword>
<evidence type="ECO:0000256" key="1">
    <source>
        <dbReference type="ARBA" id="ARBA00001798"/>
    </source>
</evidence>
<comment type="catalytic activity">
    <reaction evidence="1">
        <text>[E2 ubiquitin-conjugating enzyme]-S-ubiquitinyl-L-cysteine + [acceptor protein]-L-lysine = [E2 ubiquitin-conjugating enzyme]-L-cysteine + [acceptor protein]-N(6)-ubiquitinyl-L-lysine.</text>
        <dbReference type="EC" id="2.3.2.31"/>
    </reaction>
</comment>
<evidence type="ECO:0000256" key="9">
    <source>
        <dbReference type="SAM" id="MobiDB-lite"/>
    </source>
</evidence>
<feature type="compositionally biased region" description="Acidic residues" evidence="9">
    <location>
        <begin position="11"/>
        <end position="31"/>
    </location>
</feature>
<dbReference type="STRING" id="1330018.A0A167JI89"/>
<dbReference type="GO" id="GO:0061630">
    <property type="term" value="F:ubiquitin protein ligase activity"/>
    <property type="evidence" value="ECO:0007669"/>
    <property type="project" value="UniProtKB-EC"/>
</dbReference>
<dbReference type="Pfam" id="PF22191">
    <property type="entry name" value="IBR_1"/>
    <property type="match status" value="1"/>
</dbReference>
<keyword evidence="12" id="KW-1185">Reference proteome</keyword>
<dbReference type="AlphaFoldDB" id="A0A167JI89"/>
<feature type="domain" description="RING-type" evidence="10">
    <location>
        <begin position="129"/>
        <end position="357"/>
    </location>
</feature>
<protein>
    <recommendedName>
        <fullName evidence="2">RBR-type E3 ubiquitin transferase</fullName>
        <ecNumber evidence="2">2.3.2.31</ecNumber>
    </recommendedName>
</protein>
<feature type="region of interest" description="Disordered" evidence="9">
    <location>
        <begin position="59"/>
        <end position="107"/>
    </location>
</feature>
<dbReference type="PROSITE" id="PS51873">
    <property type="entry name" value="TRIAD"/>
    <property type="match status" value="1"/>
</dbReference>
<organism evidence="11 12">
    <name type="scientific">Calocera viscosa (strain TUFC12733)</name>
    <dbReference type="NCBI Taxonomy" id="1330018"/>
    <lineage>
        <taxon>Eukaryota</taxon>
        <taxon>Fungi</taxon>
        <taxon>Dikarya</taxon>
        <taxon>Basidiomycota</taxon>
        <taxon>Agaricomycotina</taxon>
        <taxon>Dacrymycetes</taxon>
        <taxon>Dacrymycetales</taxon>
        <taxon>Dacrymycetaceae</taxon>
        <taxon>Calocera</taxon>
    </lineage>
</organism>
<keyword evidence="5" id="KW-0677">Repeat</keyword>
<dbReference type="Gene3D" id="1.20.120.1750">
    <property type="match status" value="1"/>
</dbReference>
<dbReference type="InterPro" id="IPR002867">
    <property type="entry name" value="IBR_dom"/>
</dbReference>
<feature type="compositionally biased region" description="Basic and acidic residues" evidence="9">
    <location>
        <begin position="1"/>
        <end position="10"/>
    </location>
</feature>
<gene>
    <name evidence="11" type="ORF">CALVIDRAFT_539788</name>
</gene>
<dbReference type="EC" id="2.3.2.31" evidence="2"/>
<dbReference type="CDD" id="cd20335">
    <property type="entry name" value="BRcat_RBR"/>
    <property type="match status" value="1"/>
</dbReference>
<dbReference type="SMART" id="SM00647">
    <property type="entry name" value="IBR"/>
    <property type="match status" value="2"/>
</dbReference>
<accession>A0A167JI89</accession>
<dbReference type="GO" id="GO:0008270">
    <property type="term" value="F:zinc ion binding"/>
    <property type="evidence" value="ECO:0007669"/>
    <property type="project" value="UniProtKB-KW"/>
</dbReference>
<proteinExistence type="predicted"/>
<keyword evidence="7" id="KW-0833">Ubl conjugation pathway</keyword>
<evidence type="ECO:0000256" key="7">
    <source>
        <dbReference type="ARBA" id="ARBA00022786"/>
    </source>
</evidence>
<dbReference type="OrthoDB" id="1431934at2759"/>
<name>A0A167JI89_CALVF</name>
<feature type="compositionally biased region" description="Low complexity" evidence="9">
    <location>
        <begin position="59"/>
        <end position="83"/>
    </location>
</feature>
<dbReference type="EMBL" id="KV417300">
    <property type="protein sequence ID" value="KZO93619.1"/>
    <property type="molecule type" value="Genomic_DNA"/>
</dbReference>
<keyword evidence="4" id="KW-0479">Metal-binding</keyword>
<dbReference type="InterPro" id="IPR044066">
    <property type="entry name" value="TRIAD_supradom"/>
</dbReference>
<dbReference type="Proteomes" id="UP000076738">
    <property type="component" value="Unassembled WGS sequence"/>
</dbReference>
<evidence type="ECO:0000256" key="2">
    <source>
        <dbReference type="ARBA" id="ARBA00012251"/>
    </source>
</evidence>
<dbReference type="Pfam" id="PF01485">
    <property type="entry name" value="IBR"/>
    <property type="match status" value="1"/>
</dbReference>
<evidence type="ECO:0000256" key="4">
    <source>
        <dbReference type="ARBA" id="ARBA00022723"/>
    </source>
</evidence>
<evidence type="ECO:0000313" key="11">
    <source>
        <dbReference type="EMBL" id="KZO93619.1"/>
    </source>
</evidence>
<evidence type="ECO:0000259" key="10">
    <source>
        <dbReference type="PROSITE" id="PS51873"/>
    </source>
</evidence>
<sequence>MKLQDRRMLEAIDEESSEEEGDGGGGEEEEDPPRCSMCGYKYSCATCVLYSLATRWATGSSSSTTTSLGTPTPWPSPRGSSSPEPGPPPIRASSSYDGESSSTSPAYPQQAHWLHWPSLPPGAPLHTGMCVICDVHWAFPLDDPPRQLTERCTHEARVCEECVLRWMGYMIHDQRPLRCPVMGCFEELGNGDVKYWAPEETYDRYETLQLRRALAAEPAFHWCLNPRCPSGQFHSPSLSRECESAMLTCGACSARSCAKHQIPWHEGLTCEKYEKKHEGWLDPVRRRERRVRGWMGRKTKQCPGCGNHIEKRDGCDHMTCRPPVGCNAQFCWRCGADYTVIFMHGNSGHKKHCKHYRPRVRFSWKFWRRNRRAFNFDGI</sequence>
<dbReference type="SUPFAM" id="SSF57850">
    <property type="entry name" value="RING/U-box"/>
    <property type="match status" value="3"/>
</dbReference>
<reference evidence="11 12" key="1">
    <citation type="journal article" date="2016" name="Mol. Biol. Evol.">
        <title>Comparative Genomics of Early-Diverging Mushroom-Forming Fungi Provides Insights into the Origins of Lignocellulose Decay Capabilities.</title>
        <authorList>
            <person name="Nagy L.G."/>
            <person name="Riley R."/>
            <person name="Tritt A."/>
            <person name="Adam C."/>
            <person name="Daum C."/>
            <person name="Floudas D."/>
            <person name="Sun H."/>
            <person name="Yadav J.S."/>
            <person name="Pangilinan J."/>
            <person name="Larsson K.H."/>
            <person name="Matsuura K."/>
            <person name="Barry K."/>
            <person name="Labutti K."/>
            <person name="Kuo R."/>
            <person name="Ohm R.A."/>
            <person name="Bhattacharya S.S."/>
            <person name="Shirouzu T."/>
            <person name="Yoshinaga Y."/>
            <person name="Martin F.M."/>
            <person name="Grigoriev I.V."/>
            <person name="Hibbett D.S."/>
        </authorList>
    </citation>
    <scope>NUCLEOTIDE SEQUENCE [LARGE SCALE GENOMIC DNA]</scope>
    <source>
        <strain evidence="11 12">TUFC12733</strain>
    </source>
</reference>
<feature type="compositionally biased region" description="Low complexity" evidence="9">
    <location>
        <begin position="91"/>
        <end position="104"/>
    </location>
</feature>
<dbReference type="InterPro" id="IPR031127">
    <property type="entry name" value="E3_UB_ligase_RBR"/>
</dbReference>
<evidence type="ECO:0000256" key="8">
    <source>
        <dbReference type="ARBA" id="ARBA00022833"/>
    </source>
</evidence>
<feature type="region of interest" description="Disordered" evidence="9">
    <location>
        <begin position="1"/>
        <end position="34"/>
    </location>
</feature>
<evidence type="ECO:0000256" key="3">
    <source>
        <dbReference type="ARBA" id="ARBA00022679"/>
    </source>
</evidence>
<dbReference type="GO" id="GO:0016567">
    <property type="term" value="P:protein ubiquitination"/>
    <property type="evidence" value="ECO:0007669"/>
    <property type="project" value="InterPro"/>
</dbReference>
<keyword evidence="6" id="KW-0863">Zinc-finger</keyword>